<evidence type="ECO:0000313" key="4">
    <source>
        <dbReference type="Proteomes" id="UP001312865"/>
    </source>
</evidence>
<accession>A0ABU8HGX2</accession>
<evidence type="ECO:0000256" key="1">
    <source>
        <dbReference type="SAM" id="MobiDB-lite"/>
    </source>
</evidence>
<protein>
    <submittedName>
        <fullName evidence="3">Uncharacterized protein</fullName>
    </submittedName>
</protein>
<sequence>MKKKIGLIIVFTSLFLTAALFHYQDSSSAVAPEEVPKTVLNEEQELDQQSSVEEVDSFVQVENVENSHTIEDAETVEQVPSSSNNVESLVDEEEQHTESGQTIENTVLEEQAPSTLDEEQSETIEASNDVSLDIDIAPEKVNLMNHENFTNLANLATKHNATLFGYTNSDFFFIEKDGEPIFEMSLGAASAPLNQSAILLDYFSTYTDLIGIMDNISIVAETMEPVTIDLEEGIGYSITIENEKIVVLYHSW</sequence>
<organism evidence="3 4">
    <name type="scientific">Bacillus spongiae</name>
    <dbReference type="NCBI Taxonomy" id="2683610"/>
    <lineage>
        <taxon>Bacteria</taxon>
        <taxon>Bacillati</taxon>
        <taxon>Bacillota</taxon>
        <taxon>Bacilli</taxon>
        <taxon>Bacillales</taxon>
        <taxon>Bacillaceae</taxon>
        <taxon>Bacillus</taxon>
    </lineage>
</organism>
<feature type="region of interest" description="Disordered" evidence="1">
    <location>
        <begin position="75"/>
        <end position="128"/>
    </location>
</feature>
<name>A0ABU8HGX2_9BACI</name>
<feature type="chain" id="PRO_5045648708" evidence="2">
    <location>
        <begin position="19"/>
        <end position="252"/>
    </location>
</feature>
<gene>
    <name evidence="3" type="ORF">WAK64_14770</name>
</gene>
<feature type="signal peptide" evidence="2">
    <location>
        <begin position="1"/>
        <end position="18"/>
    </location>
</feature>
<dbReference type="EMBL" id="JBBAXC010000012">
    <property type="protein sequence ID" value="MEI5908318.1"/>
    <property type="molecule type" value="Genomic_DNA"/>
</dbReference>
<evidence type="ECO:0000313" key="3">
    <source>
        <dbReference type="EMBL" id="MEI5908318.1"/>
    </source>
</evidence>
<comment type="caution">
    <text evidence="3">The sequence shown here is derived from an EMBL/GenBank/DDBJ whole genome shotgun (WGS) entry which is preliminary data.</text>
</comment>
<evidence type="ECO:0000256" key="2">
    <source>
        <dbReference type="SAM" id="SignalP"/>
    </source>
</evidence>
<dbReference type="Proteomes" id="UP001312865">
    <property type="component" value="Unassembled WGS sequence"/>
</dbReference>
<reference evidence="3 4" key="1">
    <citation type="journal article" date="2018" name="J. Microbiol.">
        <title>Bacillus spongiae sp. nov., isolated from sponge of Jeju Island.</title>
        <authorList>
            <person name="Lee G.E."/>
            <person name="Im W.T."/>
            <person name="Park J.S."/>
        </authorList>
    </citation>
    <scope>NUCLEOTIDE SEQUENCE [LARGE SCALE GENOMIC DNA]</scope>
    <source>
        <strain evidence="3 4">135PIL107-10</strain>
    </source>
</reference>
<dbReference type="RefSeq" id="WP_336587763.1">
    <property type="nucleotide sequence ID" value="NZ_JBBAXC010000012.1"/>
</dbReference>
<feature type="compositionally biased region" description="Polar residues" evidence="1">
    <location>
        <begin position="78"/>
        <end position="87"/>
    </location>
</feature>
<proteinExistence type="predicted"/>
<keyword evidence="2" id="KW-0732">Signal</keyword>
<keyword evidence="4" id="KW-1185">Reference proteome</keyword>